<evidence type="ECO:0000313" key="6">
    <source>
        <dbReference type="Proteomes" id="UP000245341"/>
    </source>
</evidence>
<dbReference type="PROSITE" id="PS51257">
    <property type="entry name" value="PROKAR_LIPOPROTEIN"/>
    <property type="match status" value="1"/>
</dbReference>
<sequence length="1437" mass="158910">MGRRDLLLYGGCLSWFVLGCSFTDGVASFLPRRVPVMEVMAFLAKRRMTARQDGSDPDKSPWPVSSALTARLRRLVTVYQRCNRKELCRPEILGPGNQGYWVQEEMFRRTSEMDLINKEAQKRWTRREQADFYRAVSSFGVVYDQEKKTFDWTQFRIISRLDKKSDESLEHYFYSFVAMCRNVCRLPTWKDGGPPDPSIYVEPITEERAARTLYRIELLRKVREQVLRCPQLHERLQLCRPSLYLPVWWECGKHDRDLLVGTAKHGLNRTDYYIMTDPQLSFLDAYRNYAQHKRTDTQAPESLCCLYQTNSKLYESLTYTQMSRTSEPLENEPENLVKIEGRDDHPAAPAGSLSDMTCENFISKVQDVISIPHDERLLPESLEGMMYGKKALSREPGSFQESRTTRTEPRRDALAVSASEDGNWQPGGREAETSAGPSFMDSLEAGVAQMNIKNGKHLLLSLSREGELCSDMGQRPESIGQLEAKCLASPSLDQGNESGFVDMCNLSVCDSRRSLSSDQQLIDLLENKSLESKLVLSQNHSDEEEEEENEEENVGVAAGLRQRPEVVHLAEPTADILREKSRGFHVEEAMSQSPGLQGAFPQAACLCHCKHTEGWTRGLENEELEVEKPKGYNPDMYRNKTNSITVEPEPPAPLAEPSQGKHELLKEPWKDSAEGKKAFAVYPEASELKSEDMDFESKDDYDRDGNGHAQGTVCGVCGILDEPVLTWALCAYVVHRNVTCVLQEGADSYVKAEYRQCGWGPKCPGTVTYRTVLRPRYKVNYKTVTDLAWRCCPGLTGEGCPEHLTDLGATPAQPEPEPQIPSGQLGPGPQPPSSSRAAPSPYGRKGSGLFGERLERLEGDVQRLVQAYGTLSGLVASREDPNRMTGSPRAPAAPVGFGVISEGFVRPGDRARGPLTPPLDEILSKVAEVSNTLQTKVQLLDKVHGLALGHEAHLQQLREARPSPLTSLALLDEYVDRRLHRLWGSLLDGFEQKLQGVQSTCDLRVQEVRQQCEEGQAASQRLHQSLDGRELALRRELAQLGTRLQGLSVAGGSSCCSRLPLISARVDNLERNLQAVTEAQRGHGPLTRAELERLSAAMLDGRVDGLLEGLETPNGTEGGARGCCLGMEEGGWGAGSFRTMLEGRVQSLEERLVTLAGELSHDGAPPGRAARPLVQTELAVLEQRLVSLETSCTPSTTSAVLDNLAAEVKAWQSRSEALLRQVASHAALLRQLNGTVAGVQEQLTEATGSSLQGEITLLKVNLNSVSKSLTGLSDSVSQYSDAFLAANSSLGERERKVEAEVHAIQEQVSSQGSRLQAGHRQVLGLRGELERLKAGVADVAGGLSRCQDTAQELQQVVGHFDRRVAQVEGACGRLGRLAAGLDHLPTESLRPTEGLWGYVDQLNRTLAQHAQDIARLRDDLLDCRAQLAEQVRPQPAD</sequence>
<accession>A0A2U3YNY2</accession>
<feature type="coiled-coil region" evidence="3">
    <location>
        <begin position="1399"/>
        <end position="1426"/>
    </location>
</feature>
<dbReference type="Gene3D" id="1.10.10.60">
    <property type="entry name" value="Homeodomain-like"/>
    <property type="match status" value="1"/>
</dbReference>
<dbReference type="Pfam" id="PF07546">
    <property type="entry name" value="EMI"/>
    <property type="match status" value="1"/>
</dbReference>
<dbReference type="KEGG" id="lww:102748703"/>
<evidence type="ECO:0000256" key="3">
    <source>
        <dbReference type="SAM" id="Coils"/>
    </source>
</evidence>
<dbReference type="PANTHER" id="PTHR46850:SF1">
    <property type="entry name" value="CHROMODOMAIN-HELICASE-DNA-BINDING PROTEIN 9"/>
    <property type="match status" value="1"/>
</dbReference>
<dbReference type="InterPro" id="IPR056342">
    <property type="entry name" value="HTH_CHD6-9"/>
</dbReference>
<proteinExistence type="predicted"/>
<evidence type="ECO:0000256" key="2">
    <source>
        <dbReference type="ARBA" id="ARBA00023157"/>
    </source>
</evidence>
<reference evidence="7" key="1">
    <citation type="submission" date="2025-08" db="UniProtKB">
        <authorList>
            <consortium name="RefSeq"/>
        </authorList>
    </citation>
    <scope>IDENTIFICATION</scope>
    <source>
        <tissue evidence="7">Liver</tissue>
    </source>
</reference>
<feature type="region of interest" description="Disordered" evidence="4">
    <location>
        <begin position="391"/>
        <end position="434"/>
    </location>
</feature>
<dbReference type="FunFam" id="1.10.287.1490:FF:000037">
    <property type="entry name" value="Elastin microfibril interfacer 3"/>
    <property type="match status" value="1"/>
</dbReference>
<protein>
    <submittedName>
        <fullName evidence="7">EMILIN-3</fullName>
    </submittedName>
</protein>
<dbReference type="RefSeq" id="XP_006745288.2">
    <property type="nucleotide sequence ID" value="XM_006745225.2"/>
</dbReference>
<feature type="compositionally biased region" description="Basic and acidic residues" evidence="4">
    <location>
        <begin position="403"/>
        <end position="413"/>
    </location>
</feature>
<keyword evidence="6" id="KW-1185">Reference proteome</keyword>
<organism evidence="6 7">
    <name type="scientific">Leptonychotes weddellii</name>
    <name type="common">Weddell seal</name>
    <name type="synonym">Otaria weddellii</name>
    <dbReference type="NCBI Taxonomy" id="9713"/>
    <lineage>
        <taxon>Eukaryota</taxon>
        <taxon>Metazoa</taxon>
        <taxon>Chordata</taxon>
        <taxon>Craniata</taxon>
        <taxon>Vertebrata</taxon>
        <taxon>Euteleostomi</taxon>
        <taxon>Mammalia</taxon>
        <taxon>Eutheria</taxon>
        <taxon>Laurasiatheria</taxon>
        <taxon>Carnivora</taxon>
        <taxon>Caniformia</taxon>
        <taxon>Pinnipedia</taxon>
        <taxon>Phocidae</taxon>
        <taxon>Monachinae</taxon>
        <taxon>Lobodontini</taxon>
        <taxon>Leptonychotes</taxon>
    </lineage>
</organism>
<feature type="region of interest" description="Disordered" evidence="4">
    <location>
        <begin position="629"/>
        <end position="663"/>
    </location>
</feature>
<dbReference type="InterPro" id="IPR051493">
    <property type="entry name" value="CHD"/>
</dbReference>
<dbReference type="CTD" id="90187"/>
<dbReference type="PANTHER" id="PTHR46850">
    <property type="entry name" value="CHROMODOMAIN-HELICASE-DNA-BINDING PROTEIN 9"/>
    <property type="match status" value="1"/>
</dbReference>
<dbReference type="FunFam" id="1.10.10.60:FF:000184">
    <property type="entry name" value="Chromodomain helicase DNA binding protein 6"/>
    <property type="match status" value="1"/>
</dbReference>
<name>A0A2U3YNY2_LEPWE</name>
<keyword evidence="2" id="KW-1015">Disulfide bond</keyword>
<gene>
    <name evidence="7" type="primary">EMILIN3</name>
</gene>
<dbReference type="OrthoDB" id="10266508at2759"/>
<evidence type="ECO:0000313" key="7">
    <source>
        <dbReference type="RefSeq" id="XP_006745288.2"/>
    </source>
</evidence>
<dbReference type="Pfam" id="PF23078">
    <property type="entry name" value="HTH_CHD6-9"/>
    <property type="match status" value="1"/>
</dbReference>
<dbReference type="Gene3D" id="1.10.287.1490">
    <property type="match status" value="1"/>
</dbReference>
<dbReference type="PROSITE" id="PS51041">
    <property type="entry name" value="EMI"/>
    <property type="match status" value="1"/>
</dbReference>
<dbReference type="Proteomes" id="UP000245341">
    <property type="component" value="Unplaced"/>
</dbReference>
<evidence type="ECO:0000256" key="1">
    <source>
        <dbReference type="ARBA" id="ARBA00022729"/>
    </source>
</evidence>
<feature type="region of interest" description="Disordered" evidence="4">
    <location>
        <begin position="803"/>
        <end position="848"/>
    </location>
</feature>
<dbReference type="GeneID" id="102748703"/>
<evidence type="ECO:0000256" key="4">
    <source>
        <dbReference type="SAM" id="MobiDB-lite"/>
    </source>
</evidence>
<feature type="domain" description="EMI" evidence="5">
    <location>
        <begin position="726"/>
        <end position="802"/>
    </location>
</feature>
<evidence type="ECO:0000259" key="5">
    <source>
        <dbReference type="PROSITE" id="PS51041"/>
    </source>
</evidence>
<keyword evidence="3" id="KW-0175">Coiled coil</keyword>
<keyword evidence="1" id="KW-0732">Signal</keyword>
<dbReference type="InterPro" id="IPR011489">
    <property type="entry name" value="EMI_domain"/>
</dbReference>